<sequence length="113" mass="12456">MCPAEQLLPRAHSLLCALRLLLAVLCQLLPASEARKEPLRKPACWRGEPLTLESAGEMLSECRVPEACRREGHGATRPSHALHYSSLHVHIQPRPAWAWASSRPPSASRPRGA</sequence>
<dbReference type="EMBL" id="VSRR010010077">
    <property type="protein sequence ID" value="MPC51288.1"/>
    <property type="molecule type" value="Genomic_DNA"/>
</dbReference>
<feature type="chain" id="PRO_5022950627" evidence="1">
    <location>
        <begin position="35"/>
        <end position="113"/>
    </location>
</feature>
<gene>
    <name evidence="2" type="ORF">E2C01_045134</name>
</gene>
<comment type="caution">
    <text evidence="2">The sequence shown here is derived from an EMBL/GenBank/DDBJ whole genome shotgun (WGS) entry which is preliminary data.</text>
</comment>
<reference evidence="2 3" key="1">
    <citation type="submission" date="2019-05" db="EMBL/GenBank/DDBJ databases">
        <title>Another draft genome of Portunus trituberculatus and its Hox gene families provides insights of decapod evolution.</title>
        <authorList>
            <person name="Jeong J.-H."/>
            <person name="Song I."/>
            <person name="Kim S."/>
            <person name="Choi T."/>
            <person name="Kim D."/>
            <person name="Ryu S."/>
            <person name="Kim W."/>
        </authorList>
    </citation>
    <scope>NUCLEOTIDE SEQUENCE [LARGE SCALE GENOMIC DNA]</scope>
    <source>
        <tissue evidence="2">Muscle</tissue>
    </source>
</reference>
<name>A0A5B7G2B9_PORTR</name>
<evidence type="ECO:0000313" key="3">
    <source>
        <dbReference type="Proteomes" id="UP000324222"/>
    </source>
</evidence>
<dbReference type="Proteomes" id="UP000324222">
    <property type="component" value="Unassembled WGS sequence"/>
</dbReference>
<feature type="signal peptide" evidence="1">
    <location>
        <begin position="1"/>
        <end position="34"/>
    </location>
</feature>
<dbReference type="AlphaFoldDB" id="A0A5B7G2B9"/>
<evidence type="ECO:0000313" key="2">
    <source>
        <dbReference type="EMBL" id="MPC51288.1"/>
    </source>
</evidence>
<organism evidence="2 3">
    <name type="scientific">Portunus trituberculatus</name>
    <name type="common">Swimming crab</name>
    <name type="synonym">Neptunus trituberculatus</name>
    <dbReference type="NCBI Taxonomy" id="210409"/>
    <lineage>
        <taxon>Eukaryota</taxon>
        <taxon>Metazoa</taxon>
        <taxon>Ecdysozoa</taxon>
        <taxon>Arthropoda</taxon>
        <taxon>Crustacea</taxon>
        <taxon>Multicrustacea</taxon>
        <taxon>Malacostraca</taxon>
        <taxon>Eumalacostraca</taxon>
        <taxon>Eucarida</taxon>
        <taxon>Decapoda</taxon>
        <taxon>Pleocyemata</taxon>
        <taxon>Brachyura</taxon>
        <taxon>Eubrachyura</taxon>
        <taxon>Portunoidea</taxon>
        <taxon>Portunidae</taxon>
        <taxon>Portuninae</taxon>
        <taxon>Portunus</taxon>
    </lineage>
</organism>
<evidence type="ECO:0000256" key="1">
    <source>
        <dbReference type="SAM" id="SignalP"/>
    </source>
</evidence>
<keyword evidence="1" id="KW-0732">Signal</keyword>
<protein>
    <submittedName>
        <fullName evidence="2">Uncharacterized protein</fullName>
    </submittedName>
</protein>
<keyword evidence="3" id="KW-1185">Reference proteome</keyword>
<proteinExistence type="predicted"/>
<accession>A0A5B7G2B9</accession>